<sequence length="511" mass="56725">MGVQSDYDNRDCWQVSGKAILKFEDEGYVTGVTEGPVDSSSSCQDTFGSTSAPWMWDPLNCSKQLDEWFANEYNKGQFARSNHHDHDRWLPQFAVPMDVQSSHEDCYWDGECDAIDCTSSKDGSAWKFLVINSAANLWKYFDIASKSIKEASAEFSVDKETSFDLYWGNAKESVEPLNQMLNGIAIALGTLITAASLGSGAWALAGPAVSGLISVGILHDKSKDLNVGNKMKVEAIAKGWLDGWKDILQPVVNDLTNGPGKSGDMDVRDIFSGGDWVLSNNAPILGIKLGDSVGIGQAVYHLILGAIINISWKSQNVYLACHDMTKEEYEAQEKKGFRSGTNDTRLRHWYDGTGCFYQAVKPKKYIDGTYGYQIHPPGWGEMYEPGRTDNNPLGLPFDTHDIIESSLNGYRKGGFNYTLSTKDVADAVFSLGNSSTSTVRDVVKTPGFFQIPICWPKALVEQTHEDAIDVFFGNLAQVKSHTQNGYLKFCWYNKDNWGVSMDDVMDSNWQY</sequence>
<evidence type="ECO:0000313" key="2">
    <source>
        <dbReference type="Proteomes" id="UP000693942"/>
    </source>
</evidence>
<comment type="caution">
    <text evidence="1">The sequence shown here is derived from an EMBL/GenBank/DDBJ whole genome shotgun (WGS) entry which is preliminary data.</text>
</comment>
<proteinExistence type="predicted"/>
<evidence type="ECO:0000313" key="1">
    <source>
        <dbReference type="EMBL" id="KAG7410213.1"/>
    </source>
</evidence>
<organism evidence="1 2">
    <name type="scientific">Fusarium oxysporum f. sp. raphani</name>
    <dbReference type="NCBI Taxonomy" id="96318"/>
    <lineage>
        <taxon>Eukaryota</taxon>
        <taxon>Fungi</taxon>
        <taxon>Dikarya</taxon>
        <taxon>Ascomycota</taxon>
        <taxon>Pezizomycotina</taxon>
        <taxon>Sordariomycetes</taxon>
        <taxon>Hypocreomycetidae</taxon>
        <taxon>Hypocreales</taxon>
        <taxon>Nectriaceae</taxon>
        <taxon>Fusarium</taxon>
        <taxon>Fusarium oxysporum species complex</taxon>
    </lineage>
</organism>
<gene>
    <name evidence="1" type="ORF">Forpi1262_v017667</name>
</gene>
<protein>
    <submittedName>
        <fullName evidence="1">Uncharacterized protein</fullName>
    </submittedName>
</protein>
<name>A0A8J5NRF6_FUSOX</name>
<dbReference type="EMBL" id="JAELUR010000026">
    <property type="protein sequence ID" value="KAG7410213.1"/>
    <property type="molecule type" value="Genomic_DNA"/>
</dbReference>
<dbReference type="AlphaFoldDB" id="A0A8J5NRF6"/>
<accession>A0A8J5NRF6</accession>
<dbReference type="Proteomes" id="UP000693942">
    <property type="component" value="Unassembled WGS sequence"/>
</dbReference>
<reference evidence="1" key="1">
    <citation type="submission" date="2021-04" db="EMBL/GenBank/DDBJ databases">
        <title>First draft genome resource for Brassicaceae pathogens Fusarium oxysporum f. sp. raphani and Fusarium oxysporum f. sp. rapae.</title>
        <authorList>
            <person name="Asai S."/>
        </authorList>
    </citation>
    <scope>NUCLEOTIDE SEQUENCE</scope>
    <source>
        <strain evidence="1">Tf1262</strain>
    </source>
</reference>